<evidence type="ECO:0000256" key="1">
    <source>
        <dbReference type="SAM" id="Coils"/>
    </source>
</evidence>
<dbReference type="Gene3D" id="1.25.40.20">
    <property type="entry name" value="Ankyrin repeat-containing domain"/>
    <property type="match status" value="1"/>
</dbReference>
<feature type="transmembrane region" description="Helical" evidence="2">
    <location>
        <begin position="37"/>
        <end position="54"/>
    </location>
</feature>
<evidence type="ECO:0000313" key="3">
    <source>
        <dbReference type="EMBL" id="CAB4127678.1"/>
    </source>
</evidence>
<dbReference type="InterPro" id="IPR036770">
    <property type="entry name" value="Ankyrin_rpt-contain_sf"/>
</dbReference>
<protein>
    <submittedName>
        <fullName evidence="3">ANK domain containing protein</fullName>
    </submittedName>
</protein>
<keyword evidence="2" id="KW-0812">Transmembrane</keyword>
<dbReference type="SUPFAM" id="SSF48403">
    <property type="entry name" value="Ankyrin repeat"/>
    <property type="match status" value="1"/>
</dbReference>
<proteinExistence type="predicted"/>
<organism evidence="3">
    <name type="scientific">uncultured Caudovirales phage</name>
    <dbReference type="NCBI Taxonomy" id="2100421"/>
    <lineage>
        <taxon>Viruses</taxon>
        <taxon>Duplodnaviria</taxon>
        <taxon>Heunggongvirae</taxon>
        <taxon>Uroviricota</taxon>
        <taxon>Caudoviricetes</taxon>
        <taxon>Peduoviridae</taxon>
        <taxon>Maltschvirus</taxon>
        <taxon>Maltschvirus maltsch</taxon>
    </lineage>
</organism>
<keyword evidence="2" id="KW-1133">Transmembrane helix</keyword>
<dbReference type="Gene3D" id="1.20.5.170">
    <property type="match status" value="1"/>
</dbReference>
<name>A0A6J5KYL4_9CAUD</name>
<dbReference type="InterPro" id="IPR002110">
    <property type="entry name" value="Ankyrin_rpt"/>
</dbReference>
<evidence type="ECO:0000256" key="2">
    <source>
        <dbReference type="SAM" id="Phobius"/>
    </source>
</evidence>
<reference evidence="3" key="1">
    <citation type="submission" date="2020-04" db="EMBL/GenBank/DDBJ databases">
        <authorList>
            <person name="Chiriac C."/>
            <person name="Salcher M."/>
            <person name="Ghai R."/>
            <person name="Kavagutti S V."/>
        </authorList>
    </citation>
    <scope>NUCLEOTIDE SEQUENCE</scope>
</reference>
<gene>
    <name evidence="3" type="ORF">UFOVP93_16</name>
</gene>
<sequence length="480" mass="56226">MPNDDRRGRRIRKQLYVITQQEKFYISYLILFSRQDFVTFFTFLFNLVLSILPTNQNRGVTMEERENSVFNSLSDSGNFEFQEIVTTKKLGDLEDIIMDSEGFVREREEFTNGQYAGISILGTGKSVTMIDSADLRKIQNDQRRLEKTVIDLEKTVIHLEKTITDLRKENAENLERQKNELMSMFREEIGKINAKLDEQIIKNAELKRENDAFRRENAELKRENAEFRRENAEFRRENAEFRRENDEFRRENDVFKTRITTLENTVVNAQQIIAQQAKTIKEQQETITDLENKLKMKNRPHPLRKRKKENTEKTEEKANQCPVFYHQGPDFYSKNPEIRRHEIHLKWRAAQGDVEGLRYILDSQPLVNINTQVTSDPFSIRGFFCETNRGFINGTPLMVAALNGNLACVKFLVERKAFLHAMTPGRLTALDYAELKGYVDISNYLKSVGAVNGKRLPIPKFDSENKLKITDEYPRQRNII</sequence>
<dbReference type="Pfam" id="PF12796">
    <property type="entry name" value="Ank_2"/>
    <property type="match status" value="1"/>
</dbReference>
<keyword evidence="1" id="KW-0175">Coiled coil</keyword>
<accession>A0A6J5KYL4</accession>
<dbReference type="EMBL" id="LR796214">
    <property type="protein sequence ID" value="CAB4127678.1"/>
    <property type="molecule type" value="Genomic_DNA"/>
</dbReference>
<feature type="coiled-coil region" evidence="1">
    <location>
        <begin position="135"/>
        <end position="293"/>
    </location>
</feature>
<keyword evidence="2" id="KW-0472">Membrane</keyword>